<keyword evidence="3" id="KW-0479">Metal-binding</keyword>
<evidence type="ECO:0000256" key="2">
    <source>
        <dbReference type="ARBA" id="ARBA00006991"/>
    </source>
</evidence>
<accession>A0A7K7LHP9</accession>
<name>A0A7K7LHP9_9AVES</name>
<dbReference type="PROSITE" id="PS00028">
    <property type="entry name" value="ZINC_FINGER_C2H2_1"/>
    <property type="match status" value="2"/>
</dbReference>
<evidence type="ECO:0000256" key="3">
    <source>
        <dbReference type="ARBA" id="ARBA00022723"/>
    </source>
</evidence>
<comment type="subcellular location">
    <subcellularLocation>
        <location evidence="1">Nucleus</location>
    </subcellularLocation>
</comment>
<keyword evidence="4" id="KW-0677">Repeat</keyword>
<keyword evidence="8" id="KW-0238">DNA-binding</keyword>
<sequence length="66" mass="7474">CGQCDKHFSESSRLVEHQRTHTGEKPYRCPDCPKTFSRGSHLIRHRRLHATQRGPGPALGAVRRGL</sequence>
<keyword evidence="6" id="KW-0862">Zinc</keyword>
<feature type="non-terminal residue" evidence="14">
    <location>
        <position position="1"/>
    </location>
</feature>
<dbReference type="GO" id="GO:0000981">
    <property type="term" value="F:DNA-binding transcription factor activity, RNA polymerase II-specific"/>
    <property type="evidence" value="ECO:0007669"/>
    <property type="project" value="TreeGrafter"/>
</dbReference>
<evidence type="ECO:0000259" key="13">
    <source>
        <dbReference type="PROSITE" id="PS50157"/>
    </source>
</evidence>
<dbReference type="Pfam" id="PF13465">
    <property type="entry name" value="zf-H2C2_2"/>
    <property type="match status" value="1"/>
</dbReference>
<protein>
    <submittedName>
        <fullName evidence="14">ZNF34 protein</fullName>
    </submittedName>
</protein>
<keyword evidence="10" id="KW-0539">Nucleus</keyword>
<dbReference type="PROSITE" id="PS50157">
    <property type="entry name" value="ZINC_FINGER_C2H2_2"/>
    <property type="match status" value="2"/>
</dbReference>
<evidence type="ECO:0000256" key="8">
    <source>
        <dbReference type="ARBA" id="ARBA00023125"/>
    </source>
</evidence>
<evidence type="ECO:0000256" key="7">
    <source>
        <dbReference type="ARBA" id="ARBA00023015"/>
    </source>
</evidence>
<dbReference type="InterPro" id="IPR036236">
    <property type="entry name" value="Znf_C2H2_sf"/>
</dbReference>
<gene>
    <name evidence="14" type="primary">Znf34</name>
    <name evidence="14" type="ORF">ASASCU_R16021</name>
</gene>
<evidence type="ECO:0000313" key="15">
    <source>
        <dbReference type="Proteomes" id="UP000525565"/>
    </source>
</evidence>
<dbReference type="GO" id="GO:0000978">
    <property type="term" value="F:RNA polymerase II cis-regulatory region sequence-specific DNA binding"/>
    <property type="evidence" value="ECO:0007669"/>
    <property type="project" value="TreeGrafter"/>
</dbReference>
<feature type="domain" description="C2H2-type" evidence="13">
    <location>
        <begin position="1"/>
        <end position="26"/>
    </location>
</feature>
<comment type="similarity">
    <text evidence="2">Belongs to the krueppel C2H2-type zinc-finger protein family.</text>
</comment>
<evidence type="ECO:0000256" key="12">
    <source>
        <dbReference type="SAM" id="MobiDB-lite"/>
    </source>
</evidence>
<proteinExistence type="inferred from homology"/>
<dbReference type="PANTHER" id="PTHR23235">
    <property type="entry name" value="KRUEPPEL-LIKE TRANSCRIPTION FACTOR"/>
    <property type="match status" value="1"/>
</dbReference>
<organism evidence="14 15">
    <name type="scientific">Asarcornis scutulata</name>
    <dbReference type="NCBI Taxonomy" id="75869"/>
    <lineage>
        <taxon>Eukaryota</taxon>
        <taxon>Metazoa</taxon>
        <taxon>Chordata</taxon>
        <taxon>Craniata</taxon>
        <taxon>Vertebrata</taxon>
        <taxon>Euteleostomi</taxon>
        <taxon>Archelosauria</taxon>
        <taxon>Archosauria</taxon>
        <taxon>Dinosauria</taxon>
        <taxon>Saurischia</taxon>
        <taxon>Theropoda</taxon>
        <taxon>Coelurosauria</taxon>
        <taxon>Aves</taxon>
        <taxon>Neognathae</taxon>
        <taxon>Galloanserae</taxon>
        <taxon>Anseriformes</taxon>
        <taxon>Anatidae</taxon>
        <taxon>Anatinae</taxon>
        <taxon>Asarcornis</taxon>
    </lineage>
</organism>
<feature type="non-terminal residue" evidence="14">
    <location>
        <position position="66"/>
    </location>
</feature>
<comment type="caution">
    <text evidence="14">The sequence shown here is derived from an EMBL/GenBank/DDBJ whole genome shotgun (WGS) entry which is preliminary data.</text>
</comment>
<dbReference type="GO" id="GO:0008270">
    <property type="term" value="F:zinc ion binding"/>
    <property type="evidence" value="ECO:0007669"/>
    <property type="project" value="UniProtKB-KW"/>
</dbReference>
<keyword evidence="9" id="KW-0804">Transcription</keyword>
<dbReference type="PANTHER" id="PTHR23235:SF152">
    <property type="entry name" value="SI:DKEY-210J14.3"/>
    <property type="match status" value="1"/>
</dbReference>
<evidence type="ECO:0000256" key="4">
    <source>
        <dbReference type="ARBA" id="ARBA00022737"/>
    </source>
</evidence>
<keyword evidence="15" id="KW-1185">Reference proteome</keyword>
<feature type="region of interest" description="Disordered" evidence="12">
    <location>
        <begin position="1"/>
        <end position="26"/>
    </location>
</feature>
<dbReference type="GO" id="GO:0005634">
    <property type="term" value="C:nucleus"/>
    <property type="evidence" value="ECO:0007669"/>
    <property type="project" value="UniProtKB-SubCell"/>
</dbReference>
<dbReference type="FunFam" id="3.30.160.60:FF:002090">
    <property type="entry name" value="Zinc finger protein 473"/>
    <property type="match status" value="1"/>
</dbReference>
<feature type="domain" description="C2H2-type" evidence="13">
    <location>
        <begin position="27"/>
        <end position="54"/>
    </location>
</feature>
<keyword evidence="5 11" id="KW-0863">Zinc-finger</keyword>
<evidence type="ECO:0000256" key="5">
    <source>
        <dbReference type="ARBA" id="ARBA00022771"/>
    </source>
</evidence>
<evidence type="ECO:0000256" key="6">
    <source>
        <dbReference type="ARBA" id="ARBA00022833"/>
    </source>
</evidence>
<evidence type="ECO:0000313" key="14">
    <source>
        <dbReference type="EMBL" id="NWZ30062.1"/>
    </source>
</evidence>
<keyword evidence="7" id="KW-0805">Transcription regulation</keyword>
<dbReference type="AlphaFoldDB" id="A0A7K7LHP9"/>
<evidence type="ECO:0000256" key="11">
    <source>
        <dbReference type="PROSITE-ProRule" id="PRU00042"/>
    </source>
</evidence>
<reference evidence="14 15" key="1">
    <citation type="submission" date="2019-09" db="EMBL/GenBank/DDBJ databases">
        <title>Bird 10,000 Genomes (B10K) Project - Family phase.</title>
        <authorList>
            <person name="Zhang G."/>
        </authorList>
    </citation>
    <scope>NUCLEOTIDE SEQUENCE [LARGE SCALE GENOMIC DNA]</scope>
    <source>
        <strain evidence="14">OUT-0051</strain>
        <tissue evidence="14">Kidney</tissue>
    </source>
</reference>
<evidence type="ECO:0000256" key="10">
    <source>
        <dbReference type="ARBA" id="ARBA00023242"/>
    </source>
</evidence>
<dbReference type="EMBL" id="VZSO01007258">
    <property type="protein sequence ID" value="NWZ30062.1"/>
    <property type="molecule type" value="Genomic_DNA"/>
</dbReference>
<dbReference type="Proteomes" id="UP000525565">
    <property type="component" value="Unassembled WGS sequence"/>
</dbReference>
<evidence type="ECO:0000256" key="1">
    <source>
        <dbReference type="ARBA" id="ARBA00004123"/>
    </source>
</evidence>
<dbReference type="InterPro" id="IPR013087">
    <property type="entry name" value="Znf_C2H2_type"/>
</dbReference>
<dbReference type="FunFam" id="3.30.160.60:FF:001498">
    <property type="entry name" value="Zinc finger protein 404"/>
    <property type="match status" value="1"/>
</dbReference>
<dbReference type="SUPFAM" id="SSF57667">
    <property type="entry name" value="beta-beta-alpha zinc fingers"/>
    <property type="match status" value="1"/>
</dbReference>
<evidence type="ECO:0000256" key="9">
    <source>
        <dbReference type="ARBA" id="ARBA00023163"/>
    </source>
</evidence>
<dbReference type="SMART" id="SM00355">
    <property type="entry name" value="ZnF_C2H2"/>
    <property type="match status" value="2"/>
</dbReference>
<dbReference type="Gene3D" id="3.30.160.60">
    <property type="entry name" value="Classic Zinc Finger"/>
    <property type="match status" value="2"/>
</dbReference>